<keyword evidence="8 12" id="KW-0798">TonB box</keyword>
<dbReference type="PROSITE" id="PS52016">
    <property type="entry name" value="TONB_DEPENDENT_REC_3"/>
    <property type="match status" value="1"/>
</dbReference>
<protein>
    <submittedName>
        <fullName evidence="15">TonB-dependent receptor</fullName>
    </submittedName>
</protein>
<evidence type="ECO:0000256" key="10">
    <source>
        <dbReference type="ARBA" id="ARBA00023237"/>
    </source>
</evidence>
<reference evidence="15 16" key="1">
    <citation type="journal article" date="2010" name="J. Bacteriol.">
        <title>Genome sequence of the dioxin-mineralizing bacterium Sphingomonas wittichii RW1.</title>
        <authorList>
            <person name="Miller T.R."/>
            <person name="Delcher A.L."/>
            <person name="Salzberg S.L."/>
            <person name="Saunders E."/>
            <person name="Detter J.C."/>
            <person name="Halden R.U."/>
        </authorList>
    </citation>
    <scope>NUCLEOTIDE SEQUENCE [LARGE SCALE GENOMIC DNA]</scope>
    <source>
        <strain evidence="16">DSM 6014 / CCUG 31198 / JCM 15750 / NBRC 105917 / EY 4224 / RW1</strain>
    </source>
</reference>
<evidence type="ECO:0000256" key="5">
    <source>
        <dbReference type="ARBA" id="ARBA00022692"/>
    </source>
</evidence>
<evidence type="ECO:0000256" key="11">
    <source>
        <dbReference type="PROSITE-ProRule" id="PRU01360"/>
    </source>
</evidence>
<dbReference type="GO" id="GO:0006826">
    <property type="term" value="P:iron ion transport"/>
    <property type="evidence" value="ECO:0007669"/>
    <property type="project" value="UniProtKB-KW"/>
</dbReference>
<keyword evidence="15" id="KW-0675">Receptor</keyword>
<evidence type="ECO:0000256" key="8">
    <source>
        <dbReference type="ARBA" id="ARBA00023077"/>
    </source>
</evidence>
<dbReference type="InterPro" id="IPR000531">
    <property type="entry name" value="Beta-barrel_TonB"/>
</dbReference>
<gene>
    <name evidence="15" type="ordered locus">Swit_3048</name>
</gene>
<evidence type="ECO:0000256" key="12">
    <source>
        <dbReference type="RuleBase" id="RU003357"/>
    </source>
</evidence>
<organism evidence="15 16">
    <name type="scientific">Rhizorhabdus wittichii (strain DSM 6014 / CCUG 31198 / JCM 15750 / NBRC 105917 / EY 4224 / RW1)</name>
    <name type="common">Sphingomonas wittichii</name>
    <dbReference type="NCBI Taxonomy" id="392499"/>
    <lineage>
        <taxon>Bacteria</taxon>
        <taxon>Pseudomonadati</taxon>
        <taxon>Pseudomonadota</taxon>
        <taxon>Alphaproteobacteria</taxon>
        <taxon>Sphingomonadales</taxon>
        <taxon>Sphingomonadaceae</taxon>
        <taxon>Rhizorhabdus</taxon>
    </lineage>
</organism>
<keyword evidence="2 11" id="KW-0813">Transport</keyword>
<keyword evidence="10 11" id="KW-0998">Cell outer membrane</keyword>
<accession>A0A9J9HD54</accession>
<dbReference type="EMBL" id="CP000699">
    <property type="protein sequence ID" value="ABQ69398.1"/>
    <property type="molecule type" value="Genomic_DNA"/>
</dbReference>
<evidence type="ECO:0000313" key="15">
    <source>
        <dbReference type="EMBL" id="ABQ69398.1"/>
    </source>
</evidence>
<evidence type="ECO:0000259" key="13">
    <source>
        <dbReference type="Pfam" id="PF00593"/>
    </source>
</evidence>
<proteinExistence type="inferred from homology"/>
<comment type="similarity">
    <text evidence="11 12">Belongs to the TonB-dependent receptor family.</text>
</comment>
<evidence type="ECO:0000259" key="14">
    <source>
        <dbReference type="Pfam" id="PF07715"/>
    </source>
</evidence>
<dbReference type="Proteomes" id="UP000001989">
    <property type="component" value="Chromosome"/>
</dbReference>
<dbReference type="GO" id="GO:0009279">
    <property type="term" value="C:cell outer membrane"/>
    <property type="evidence" value="ECO:0007669"/>
    <property type="project" value="UniProtKB-SubCell"/>
</dbReference>
<comment type="subcellular location">
    <subcellularLocation>
        <location evidence="1 11">Cell outer membrane</location>
        <topology evidence="1 11">Multi-pass membrane protein</topology>
    </subcellularLocation>
</comment>
<keyword evidence="6" id="KW-0408">Iron</keyword>
<evidence type="ECO:0000256" key="3">
    <source>
        <dbReference type="ARBA" id="ARBA00022452"/>
    </source>
</evidence>
<keyword evidence="16" id="KW-1185">Reference proteome</keyword>
<dbReference type="SUPFAM" id="SSF56935">
    <property type="entry name" value="Porins"/>
    <property type="match status" value="1"/>
</dbReference>
<keyword evidence="3 11" id="KW-1134">Transmembrane beta strand</keyword>
<dbReference type="InterPro" id="IPR039426">
    <property type="entry name" value="TonB-dep_rcpt-like"/>
</dbReference>
<evidence type="ECO:0000313" key="16">
    <source>
        <dbReference type="Proteomes" id="UP000001989"/>
    </source>
</evidence>
<feature type="domain" description="TonB-dependent receptor-like beta-barrel" evidence="13">
    <location>
        <begin position="299"/>
        <end position="756"/>
    </location>
</feature>
<keyword evidence="4" id="KW-0410">Iron transport</keyword>
<dbReference type="InterPro" id="IPR012910">
    <property type="entry name" value="Plug_dom"/>
</dbReference>
<evidence type="ECO:0000256" key="7">
    <source>
        <dbReference type="ARBA" id="ARBA00023065"/>
    </source>
</evidence>
<dbReference type="AlphaFoldDB" id="A0A9J9HD54"/>
<dbReference type="PANTHER" id="PTHR32552">
    <property type="entry name" value="FERRICHROME IRON RECEPTOR-RELATED"/>
    <property type="match status" value="1"/>
</dbReference>
<sequence>MPAISQERGSNHARFATGTAFGHGAGMRLFRSTDFAQNGSRQDQPEASEAADQSLDIVVTARKRSERISNVPMTITAASGEQLAMRGINDVADLAKVTTALTATTTYSSTPVYTIRGIGFYDNSLAISPAVSVYTDQIPLPFSIMTEGASLDVARVEVLKGPQGTLFGQNSTGGAINYVANKPTDHFSAGGKIGYGRFNAINANAYVSGPLSDTLGVRVSGALDRRSPWQQSLSRPGDELGRRRFATGRLLLDWKPTDALQFELSVNGWIDRSDTQAAQFLDVRPTVPVPPGYAPPLAALGGLTSAPDKARRADWTPGRDYGRHDDFHQFALRGEWDVNDAVKLTSITSYSELKRRARTDPDGAAYPNSDISQIGKIKSFFQELRLEGPSADGPLKWMVGVNYAKDRSRDYTAANNIGTNSLIAGVFFIDGAGMVNNQNVETKAAFGSLDYKITSTLTAQGSIRYTDSRNRHAGCGTDLGNGLLAAVFSGLTGVAIQPGQCVMLVPGPSGAPVPSLTPVKGSLDEDNVSWKAGLSWKPTNATLLYASVTRGYKSGVFSTLPALSLAQLVPVKQESILAYEVGLKQQLLDNRADITLAAFHYDYDDKQLLGYIAVPPFGNLPGIVSIPKSRVNGIEGSLTWRPATGLTLSGGAAYIASKVTRSAIKYDADSNLVDVKGEAFPFTPKYQLTGDAQYEFPVSQELSAFVGANARYQSSSAASFGGNPAYRLPGYTLLDLRAGIFPGDNRWRFEVWAHNVTDKFYATNIIHVVDTRVRHVGMPATYGASISFKI</sequence>
<keyword evidence="5 11" id="KW-0812">Transmembrane</keyword>
<dbReference type="Gene3D" id="2.40.170.20">
    <property type="entry name" value="TonB-dependent receptor, beta-barrel domain"/>
    <property type="match status" value="1"/>
</dbReference>
<keyword evidence="7" id="KW-0406">Ion transport</keyword>
<evidence type="ECO:0000256" key="9">
    <source>
        <dbReference type="ARBA" id="ARBA00023136"/>
    </source>
</evidence>
<feature type="domain" description="TonB-dependent receptor plug" evidence="14">
    <location>
        <begin position="69"/>
        <end position="175"/>
    </location>
</feature>
<dbReference type="KEGG" id="swi:Swit_3048"/>
<keyword evidence="9 11" id="KW-0472">Membrane</keyword>
<evidence type="ECO:0000256" key="1">
    <source>
        <dbReference type="ARBA" id="ARBA00004571"/>
    </source>
</evidence>
<evidence type="ECO:0000256" key="4">
    <source>
        <dbReference type="ARBA" id="ARBA00022496"/>
    </source>
</evidence>
<name>A0A9J9HD54_RHIWR</name>
<dbReference type="PANTHER" id="PTHR32552:SF81">
    <property type="entry name" value="TONB-DEPENDENT OUTER MEMBRANE RECEPTOR"/>
    <property type="match status" value="1"/>
</dbReference>
<evidence type="ECO:0000256" key="6">
    <source>
        <dbReference type="ARBA" id="ARBA00023004"/>
    </source>
</evidence>
<dbReference type="Pfam" id="PF07715">
    <property type="entry name" value="Plug"/>
    <property type="match status" value="1"/>
</dbReference>
<dbReference type="InterPro" id="IPR036942">
    <property type="entry name" value="Beta-barrel_TonB_sf"/>
</dbReference>
<dbReference type="Pfam" id="PF00593">
    <property type="entry name" value="TonB_dep_Rec_b-barrel"/>
    <property type="match status" value="1"/>
</dbReference>
<evidence type="ECO:0000256" key="2">
    <source>
        <dbReference type="ARBA" id="ARBA00022448"/>
    </source>
</evidence>